<evidence type="ECO:0000256" key="2">
    <source>
        <dbReference type="ARBA" id="ARBA00023125"/>
    </source>
</evidence>
<keyword evidence="2" id="KW-0238">DNA-binding</keyword>
<dbReference type="SUPFAM" id="SSF51206">
    <property type="entry name" value="cAMP-binding domain-like"/>
    <property type="match status" value="1"/>
</dbReference>
<evidence type="ECO:0000259" key="5">
    <source>
        <dbReference type="PROSITE" id="PS51063"/>
    </source>
</evidence>
<dbReference type="Proteomes" id="UP000483379">
    <property type="component" value="Unassembled WGS sequence"/>
</dbReference>
<dbReference type="PROSITE" id="PS51063">
    <property type="entry name" value="HTH_CRP_2"/>
    <property type="match status" value="1"/>
</dbReference>
<dbReference type="InterPro" id="IPR014710">
    <property type="entry name" value="RmlC-like_jellyroll"/>
</dbReference>
<evidence type="ECO:0000313" key="7">
    <source>
        <dbReference type="Proteomes" id="UP000483379"/>
    </source>
</evidence>
<evidence type="ECO:0000259" key="4">
    <source>
        <dbReference type="PROSITE" id="PS50042"/>
    </source>
</evidence>
<organism evidence="6 7">
    <name type="scientific">Thiorhodococcus minor</name>
    <dbReference type="NCBI Taxonomy" id="57489"/>
    <lineage>
        <taxon>Bacteria</taxon>
        <taxon>Pseudomonadati</taxon>
        <taxon>Pseudomonadota</taxon>
        <taxon>Gammaproteobacteria</taxon>
        <taxon>Chromatiales</taxon>
        <taxon>Chromatiaceae</taxon>
        <taxon>Thiorhodococcus</taxon>
    </lineage>
</organism>
<dbReference type="GO" id="GO:0003677">
    <property type="term" value="F:DNA binding"/>
    <property type="evidence" value="ECO:0007669"/>
    <property type="project" value="UniProtKB-KW"/>
</dbReference>
<evidence type="ECO:0000256" key="3">
    <source>
        <dbReference type="ARBA" id="ARBA00023163"/>
    </source>
</evidence>
<dbReference type="Gene3D" id="1.10.10.10">
    <property type="entry name" value="Winged helix-like DNA-binding domain superfamily/Winged helix DNA-binding domain"/>
    <property type="match status" value="1"/>
</dbReference>
<dbReference type="CDD" id="cd00038">
    <property type="entry name" value="CAP_ED"/>
    <property type="match status" value="1"/>
</dbReference>
<keyword evidence="1" id="KW-0805">Transcription regulation</keyword>
<feature type="domain" description="HTH crp-type" evidence="5">
    <location>
        <begin position="145"/>
        <end position="220"/>
    </location>
</feature>
<name>A0A6M0K6N3_9GAMM</name>
<dbReference type="AlphaFoldDB" id="A0A6M0K6N3"/>
<dbReference type="EMBL" id="JAAIJQ010000121">
    <property type="protein sequence ID" value="NEV64894.1"/>
    <property type="molecule type" value="Genomic_DNA"/>
</dbReference>
<protein>
    <submittedName>
        <fullName evidence="6">Crp/Fnr family transcriptional regulator</fullName>
    </submittedName>
</protein>
<dbReference type="RefSeq" id="WP_164456094.1">
    <property type="nucleotide sequence ID" value="NZ_JAAIJQ010000121.1"/>
</dbReference>
<dbReference type="GO" id="GO:0006355">
    <property type="term" value="P:regulation of DNA-templated transcription"/>
    <property type="evidence" value="ECO:0007669"/>
    <property type="project" value="InterPro"/>
</dbReference>
<sequence length="226" mass="25756">MTDQSDRSRTGGMTGSRRLLELLETERFRAVFERFKEDRYPAKHFVSRPDSRRDRVFIVIEGQARVFLGFGDKELTLTFLAPGDIYSTHTRAFVQTTRESRFLSVDTALVGRTLLRYPEVTSAMIGVLGNVLRGSIEIIEDLAFRDVQERLMRFLLNVAKRSGRRLPDGSISVHLDLGTEDIACLLGTSRQTVSAFITRMVNQGVLRRQGRRRLLIRDLRALEPPG</sequence>
<evidence type="ECO:0000313" key="6">
    <source>
        <dbReference type="EMBL" id="NEV64894.1"/>
    </source>
</evidence>
<dbReference type="InterPro" id="IPR012318">
    <property type="entry name" value="HTH_CRP"/>
</dbReference>
<dbReference type="Gene3D" id="2.60.120.10">
    <property type="entry name" value="Jelly Rolls"/>
    <property type="match status" value="1"/>
</dbReference>
<dbReference type="PROSITE" id="PS50042">
    <property type="entry name" value="CNMP_BINDING_3"/>
    <property type="match status" value="1"/>
</dbReference>
<dbReference type="SUPFAM" id="SSF46785">
    <property type="entry name" value="Winged helix' DNA-binding domain"/>
    <property type="match status" value="1"/>
</dbReference>
<proteinExistence type="predicted"/>
<reference evidence="6 7" key="1">
    <citation type="submission" date="2020-02" db="EMBL/GenBank/DDBJ databases">
        <title>Genome sequences of Thiorhodococcus mannitoliphagus and Thiorhodococcus minor, purple sulfur photosynthetic bacteria in the gammaproteobacterial family, Chromatiaceae.</title>
        <authorList>
            <person name="Aviles F.A."/>
            <person name="Meyer T.E."/>
            <person name="Kyndt J.A."/>
        </authorList>
    </citation>
    <scope>NUCLEOTIDE SEQUENCE [LARGE SCALE GENOMIC DNA]</scope>
    <source>
        <strain evidence="6 7">DSM 11518</strain>
    </source>
</reference>
<dbReference type="InterPro" id="IPR036390">
    <property type="entry name" value="WH_DNA-bd_sf"/>
</dbReference>
<dbReference type="InterPro" id="IPR000595">
    <property type="entry name" value="cNMP-bd_dom"/>
</dbReference>
<dbReference type="SMART" id="SM00419">
    <property type="entry name" value="HTH_CRP"/>
    <property type="match status" value="1"/>
</dbReference>
<dbReference type="InterPro" id="IPR036388">
    <property type="entry name" value="WH-like_DNA-bd_sf"/>
</dbReference>
<dbReference type="InterPro" id="IPR018490">
    <property type="entry name" value="cNMP-bd_dom_sf"/>
</dbReference>
<gene>
    <name evidence="6" type="ORF">G3446_24015</name>
</gene>
<feature type="domain" description="Cyclic nucleotide-binding" evidence="4">
    <location>
        <begin position="19"/>
        <end position="87"/>
    </location>
</feature>
<evidence type="ECO:0000256" key="1">
    <source>
        <dbReference type="ARBA" id="ARBA00023015"/>
    </source>
</evidence>
<dbReference type="Pfam" id="PF13545">
    <property type="entry name" value="HTH_Crp_2"/>
    <property type="match status" value="1"/>
</dbReference>
<accession>A0A6M0K6N3</accession>
<keyword evidence="3" id="KW-0804">Transcription</keyword>
<keyword evidence="7" id="KW-1185">Reference proteome</keyword>
<comment type="caution">
    <text evidence="6">The sequence shown here is derived from an EMBL/GenBank/DDBJ whole genome shotgun (WGS) entry which is preliminary data.</text>
</comment>